<name>A0ABR9LSC8_9ACTN</name>
<dbReference type="Proteomes" id="UP000633509">
    <property type="component" value="Unassembled WGS sequence"/>
</dbReference>
<evidence type="ECO:0000313" key="3">
    <source>
        <dbReference type="EMBL" id="MBE1583547.1"/>
    </source>
</evidence>
<dbReference type="InterPro" id="IPR051043">
    <property type="entry name" value="Sulfatase_Mod_Factor_Kinase"/>
</dbReference>
<dbReference type="Gene3D" id="3.90.1580.10">
    <property type="entry name" value="paralog of FGE (formylglycine-generating enzyme)"/>
    <property type="match status" value="1"/>
</dbReference>
<accession>A0ABR9LSC8</accession>
<evidence type="ECO:0000256" key="1">
    <source>
        <dbReference type="SAM" id="MobiDB-lite"/>
    </source>
</evidence>
<dbReference type="RefSeq" id="WP_192784633.1">
    <property type="nucleotide sequence ID" value="NZ_JADBEK010000001.1"/>
</dbReference>
<dbReference type="SUPFAM" id="SSF56436">
    <property type="entry name" value="C-type lectin-like"/>
    <property type="match status" value="1"/>
</dbReference>
<feature type="region of interest" description="Disordered" evidence="1">
    <location>
        <begin position="290"/>
        <end position="310"/>
    </location>
</feature>
<dbReference type="PANTHER" id="PTHR23150">
    <property type="entry name" value="SULFATASE MODIFYING FACTOR 1, 2"/>
    <property type="match status" value="1"/>
</dbReference>
<evidence type="ECO:0000259" key="2">
    <source>
        <dbReference type="Pfam" id="PF03781"/>
    </source>
</evidence>
<feature type="domain" description="Sulfatase-modifying factor enzyme-like" evidence="2">
    <location>
        <begin position="30"/>
        <end position="307"/>
    </location>
</feature>
<dbReference type="InterPro" id="IPR042095">
    <property type="entry name" value="SUMF_sf"/>
</dbReference>
<reference evidence="3 4" key="1">
    <citation type="submission" date="2020-10" db="EMBL/GenBank/DDBJ databases">
        <title>Sequencing the genomes of 1000 actinobacteria strains.</title>
        <authorList>
            <person name="Klenk H.-P."/>
        </authorList>
    </citation>
    <scope>NUCLEOTIDE SEQUENCE [LARGE SCALE GENOMIC DNA]</scope>
    <source>
        <strain evidence="3 4">DSM 43173</strain>
    </source>
</reference>
<comment type="caution">
    <text evidence="3">The sequence shown here is derived from an EMBL/GenBank/DDBJ whole genome shotgun (WGS) entry which is preliminary data.</text>
</comment>
<keyword evidence="4" id="KW-1185">Reference proteome</keyword>
<dbReference type="InterPro" id="IPR005532">
    <property type="entry name" value="SUMF_dom"/>
</dbReference>
<organism evidence="3 4">
    <name type="scientific">Nonomuraea angiospora</name>
    <dbReference type="NCBI Taxonomy" id="46172"/>
    <lineage>
        <taxon>Bacteria</taxon>
        <taxon>Bacillati</taxon>
        <taxon>Actinomycetota</taxon>
        <taxon>Actinomycetes</taxon>
        <taxon>Streptosporangiales</taxon>
        <taxon>Streptosporangiaceae</taxon>
        <taxon>Nonomuraea</taxon>
    </lineage>
</organism>
<dbReference type="Pfam" id="PF03781">
    <property type="entry name" value="FGE-sulfatase"/>
    <property type="match status" value="1"/>
</dbReference>
<dbReference type="EMBL" id="JADBEK010000001">
    <property type="protein sequence ID" value="MBE1583547.1"/>
    <property type="molecule type" value="Genomic_DNA"/>
</dbReference>
<proteinExistence type="predicted"/>
<dbReference type="PANTHER" id="PTHR23150:SF19">
    <property type="entry name" value="FORMYLGLYCINE-GENERATING ENZYME"/>
    <property type="match status" value="1"/>
</dbReference>
<gene>
    <name evidence="3" type="ORF">H4W80_001805</name>
</gene>
<sequence>MSGCCTPGRPSSGASTPVGPPPQAGRGSGAGMVRLPGGRFRMGSDDAEGFPSDGEGPVRAVELSPFLIDRCAVTNDDFSGFVAETGYVTEAERIGWSYVFVRFLNRDLRRISPRPEVTPWWAAVRGADWRHPEGPGSGLDDRGDHPVVHVSWHDADAYARWAGKRLPTEAEWEYAARGGHDQRRYPWGDELTPGGRHLANIWQGRFPVTNTAEDGYAGTAPAHAFPPNDFGLHNMAGNVWEWCADWWGTDHPAQARNPAGPPSGTDRVTRGGSYLCHASYCNRYRVAARSHNSPDTSGGNTGFRCARDLD</sequence>
<evidence type="ECO:0000313" key="4">
    <source>
        <dbReference type="Proteomes" id="UP000633509"/>
    </source>
</evidence>
<protein>
    <submittedName>
        <fullName evidence="3">Formylglycine-generating enzyme required for sulfatase activity</fullName>
    </submittedName>
</protein>
<dbReference type="InterPro" id="IPR016187">
    <property type="entry name" value="CTDL_fold"/>
</dbReference>
<feature type="region of interest" description="Disordered" evidence="1">
    <location>
        <begin position="1"/>
        <end position="56"/>
    </location>
</feature>